<name>A0A7W4VV69_9ACTN</name>
<dbReference type="EMBL" id="JACHWR010000002">
    <property type="protein sequence ID" value="MBB3042355.1"/>
    <property type="molecule type" value="Genomic_DNA"/>
</dbReference>
<accession>A0A7W4VV69</accession>
<evidence type="ECO:0000313" key="2">
    <source>
        <dbReference type="Proteomes" id="UP000589626"/>
    </source>
</evidence>
<organism evidence="1 2">
    <name type="scientific">Nocardioides soli</name>
    <dbReference type="NCBI Taxonomy" id="1036020"/>
    <lineage>
        <taxon>Bacteria</taxon>
        <taxon>Bacillati</taxon>
        <taxon>Actinomycetota</taxon>
        <taxon>Actinomycetes</taxon>
        <taxon>Propionibacteriales</taxon>
        <taxon>Nocardioidaceae</taxon>
        <taxon>Nocardioides</taxon>
    </lineage>
</organism>
<proteinExistence type="predicted"/>
<reference evidence="1 2" key="1">
    <citation type="submission" date="2020-08" db="EMBL/GenBank/DDBJ databases">
        <title>Sequencing the genomes of 1000 actinobacteria strains.</title>
        <authorList>
            <person name="Klenk H.-P."/>
        </authorList>
    </citation>
    <scope>NUCLEOTIDE SEQUENCE [LARGE SCALE GENOMIC DNA]</scope>
    <source>
        <strain evidence="1 2">DSM 105498</strain>
    </source>
</reference>
<sequence length="39" mass="4155">MKIARKIAFVVASATLSVGLLGISAPAHADMSWGWSVRR</sequence>
<evidence type="ECO:0000313" key="1">
    <source>
        <dbReference type="EMBL" id="MBB3042355.1"/>
    </source>
</evidence>
<keyword evidence="2" id="KW-1185">Reference proteome</keyword>
<gene>
    <name evidence="1" type="ORF">FHU40_002173</name>
</gene>
<dbReference type="AlphaFoldDB" id="A0A7W4VV69"/>
<protein>
    <submittedName>
        <fullName evidence="1">Uncharacterized protein</fullName>
    </submittedName>
</protein>
<dbReference type="Proteomes" id="UP000589626">
    <property type="component" value="Unassembled WGS sequence"/>
</dbReference>
<comment type="caution">
    <text evidence="1">The sequence shown here is derived from an EMBL/GenBank/DDBJ whole genome shotgun (WGS) entry which is preliminary data.</text>
</comment>